<keyword evidence="4" id="KW-0378">Hydrolase</keyword>
<evidence type="ECO:0000256" key="1">
    <source>
        <dbReference type="ARBA" id="ARBA00004370"/>
    </source>
</evidence>
<comment type="subcellular location">
    <subcellularLocation>
        <location evidence="1">Membrane</location>
    </subcellularLocation>
</comment>
<dbReference type="PANTHER" id="PTHR46825">
    <property type="entry name" value="D-ALANYL-D-ALANINE-CARBOXYPEPTIDASE/ENDOPEPTIDASE AMPH"/>
    <property type="match status" value="1"/>
</dbReference>
<keyword evidence="2" id="KW-0472">Membrane</keyword>
<evidence type="ECO:0000313" key="4">
    <source>
        <dbReference type="EMBL" id="MFD2902612.1"/>
    </source>
</evidence>
<keyword evidence="5" id="KW-1185">Reference proteome</keyword>
<dbReference type="InterPro" id="IPR050491">
    <property type="entry name" value="AmpC-like"/>
</dbReference>
<dbReference type="PANTHER" id="PTHR46825:SF11">
    <property type="entry name" value="PENICILLIN-BINDING PROTEIN 4"/>
    <property type="match status" value="1"/>
</dbReference>
<reference evidence="5" key="1">
    <citation type="journal article" date="2019" name="Int. J. Syst. Evol. Microbiol.">
        <title>The Global Catalogue of Microorganisms (GCM) 10K type strain sequencing project: providing services to taxonomists for standard genome sequencing and annotation.</title>
        <authorList>
            <consortium name="The Broad Institute Genomics Platform"/>
            <consortium name="The Broad Institute Genome Sequencing Center for Infectious Disease"/>
            <person name="Wu L."/>
            <person name="Ma J."/>
        </authorList>
    </citation>
    <scope>NUCLEOTIDE SEQUENCE [LARGE SCALE GENOMIC DNA]</scope>
    <source>
        <strain evidence="5">KCTC 22209</strain>
    </source>
</reference>
<dbReference type="EC" id="3.-.-.-" evidence="4"/>
<organism evidence="4 5">
    <name type="scientific">Sphingobacterium anhuiense</name>
    <dbReference type="NCBI Taxonomy" id="493780"/>
    <lineage>
        <taxon>Bacteria</taxon>
        <taxon>Pseudomonadati</taxon>
        <taxon>Bacteroidota</taxon>
        <taxon>Sphingobacteriia</taxon>
        <taxon>Sphingobacteriales</taxon>
        <taxon>Sphingobacteriaceae</taxon>
        <taxon>Sphingobacterium</taxon>
    </lineage>
</organism>
<evidence type="ECO:0000259" key="3">
    <source>
        <dbReference type="Pfam" id="PF00144"/>
    </source>
</evidence>
<feature type="domain" description="Beta-lactamase-related" evidence="3">
    <location>
        <begin position="47"/>
        <end position="351"/>
    </location>
</feature>
<dbReference type="Pfam" id="PF00144">
    <property type="entry name" value="Beta-lactamase"/>
    <property type="match status" value="1"/>
</dbReference>
<proteinExistence type="predicted"/>
<dbReference type="InterPro" id="IPR001466">
    <property type="entry name" value="Beta-lactam-related"/>
</dbReference>
<dbReference type="GO" id="GO:0016787">
    <property type="term" value="F:hydrolase activity"/>
    <property type="evidence" value="ECO:0007669"/>
    <property type="project" value="UniProtKB-KW"/>
</dbReference>
<evidence type="ECO:0000313" key="5">
    <source>
        <dbReference type="Proteomes" id="UP001597509"/>
    </source>
</evidence>
<evidence type="ECO:0000256" key="2">
    <source>
        <dbReference type="ARBA" id="ARBA00023136"/>
    </source>
</evidence>
<accession>A0ABW5YS90</accession>
<sequence>MNNQVKFMGVIIFTLFSQLCLAQEDTRHIQLNHLLDSLHRSNAFHGNVLVAEKGKILYQESFGLADEKSKRKIDHDTAFELASVSKQFTAMAIILLQKQGKLSYSDEVSKYVPELAAYKGITLHHLLVHTSGLPDYMTLAVKYWNKNDIATNASILKLFEQVKPEREFQPNEKWEYSDTGYLVLATVIERVSKSSFNDFLKQNIFMPLGMNRTFIYQRRYEPMQIENYAEGYIYSDSLKRKILPDELGNENYEVFLDGVVGDGMVNSTTEDLLKWDRALYTDQLIDDNDKKLVFSSHDTSTGQATAYGYGWFIENSEKYGKVVSHSGDWAGYITYIERHIDRDKTIIILQNNSLESTVIPVPDICKIVYGE</sequence>
<dbReference type="Proteomes" id="UP001597509">
    <property type="component" value="Unassembled WGS sequence"/>
</dbReference>
<dbReference type="RefSeq" id="WP_380917721.1">
    <property type="nucleotide sequence ID" value="NZ_JBHUPE010000001.1"/>
</dbReference>
<dbReference type="SUPFAM" id="SSF56601">
    <property type="entry name" value="beta-lactamase/transpeptidase-like"/>
    <property type="match status" value="1"/>
</dbReference>
<dbReference type="EMBL" id="JBHUPE010000001">
    <property type="protein sequence ID" value="MFD2902612.1"/>
    <property type="molecule type" value="Genomic_DNA"/>
</dbReference>
<protein>
    <submittedName>
        <fullName evidence="4">Serine hydrolase domain-containing protein</fullName>
        <ecNumber evidence="4">3.-.-.-</ecNumber>
    </submittedName>
</protein>
<gene>
    <name evidence="4" type="ORF">ACFS6I_01650</name>
</gene>
<name>A0ABW5YS90_9SPHI</name>
<dbReference type="Gene3D" id="3.40.710.10">
    <property type="entry name" value="DD-peptidase/beta-lactamase superfamily"/>
    <property type="match status" value="1"/>
</dbReference>
<dbReference type="InterPro" id="IPR012338">
    <property type="entry name" value="Beta-lactam/transpept-like"/>
</dbReference>
<comment type="caution">
    <text evidence="4">The sequence shown here is derived from an EMBL/GenBank/DDBJ whole genome shotgun (WGS) entry which is preliminary data.</text>
</comment>